<reference evidence="2 3" key="1">
    <citation type="submission" date="2023-09" db="EMBL/GenBank/DDBJ databases">
        <authorList>
            <person name="Rey-Velasco X."/>
        </authorList>
    </citation>
    <scope>NUCLEOTIDE SEQUENCE [LARGE SCALE GENOMIC DNA]</scope>
    <source>
        <strain evidence="2 3">F260</strain>
    </source>
</reference>
<dbReference type="Pfam" id="PF13858">
    <property type="entry name" value="DUF4199"/>
    <property type="match status" value="1"/>
</dbReference>
<accession>A0ABU3CLQ6</accession>
<dbReference type="Proteomes" id="UP001245285">
    <property type="component" value="Unassembled WGS sequence"/>
</dbReference>
<sequence>MKKSVQAVILPYGLYLGLASILISVLIYALNLELFTKWYVTVISFTVVLVLGIMAVKKAKSLDPDPFFSFKSAFSAFFLPVILGSFISIIFTAILFNVIDPEAAAYVQEMTLEASRDMMERFGASPSQIDEAIAGQANVNPYSVNNIFMGFAFTIVLYAILSLLVALVFREKDPRA</sequence>
<feature type="transmembrane region" description="Helical" evidence="1">
    <location>
        <begin position="77"/>
        <end position="99"/>
    </location>
</feature>
<keyword evidence="3" id="KW-1185">Reference proteome</keyword>
<keyword evidence="1" id="KW-1133">Transmembrane helix</keyword>
<organism evidence="2 3">
    <name type="scientific">Autumnicola lenta</name>
    <dbReference type="NCBI Taxonomy" id="3075593"/>
    <lineage>
        <taxon>Bacteria</taxon>
        <taxon>Pseudomonadati</taxon>
        <taxon>Bacteroidota</taxon>
        <taxon>Flavobacteriia</taxon>
        <taxon>Flavobacteriales</taxon>
        <taxon>Flavobacteriaceae</taxon>
        <taxon>Autumnicola</taxon>
    </lineage>
</organism>
<dbReference type="RefSeq" id="WP_311495394.1">
    <property type="nucleotide sequence ID" value="NZ_JAVRHO010000015.1"/>
</dbReference>
<dbReference type="EMBL" id="JAVRHO010000015">
    <property type="protein sequence ID" value="MDT0647282.1"/>
    <property type="molecule type" value="Genomic_DNA"/>
</dbReference>
<feature type="transmembrane region" description="Helical" evidence="1">
    <location>
        <begin position="147"/>
        <end position="169"/>
    </location>
</feature>
<feature type="transmembrane region" description="Helical" evidence="1">
    <location>
        <begin position="38"/>
        <end position="56"/>
    </location>
</feature>
<feature type="transmembrane region" description="Helical" evidence="1">
    <location>
        <begin position="12"/>
        <end position="32"/>
    </location>
</feature>
<protein>
    <submittedName>
        <fullName evidence="2">DUF4199 domain-containing protein</fullName>
    </submittedName>
</protein>
<evidence type="ECO:0000313" key="2">
    <source>
        <dbReference type="EMBL" id="MDT0647282.1"/>
    </source>
</evidence>
<evidence type="ECO:0000256" key="1">
    <source>
        <dbReference type="SAM" id="Phobius"/>
    </source>
</evidence>
<evidence type="ECO:0000313" key="3">
    <source>
        <dbReference type="Proteomes" id="UP001245285"/>
    </source>
</evidence>
<name>A0ABU3CLQ6_9FLAO</name>
<comment type="caution">
    <text evidence="2">The sequence shown here is derived from an EMBL/GenBank/DDBJ whole genome shotgun (WGS) entry which is preliminary data.</text>
</comment>
<dbReference type="InterPro" id="IPR025250">
    <property type="entry name" value="DUF4199"/>
</dbReference>
<keyword evidence="1" id="KW-0812">Transmembrane</keyword>
<gene>
    <name evidence="2" type="ORF">RM545_11335</name>
</gene>
<proteinExistence type="predicted"/>
<keyword evidence="1" id="KW-0472">Membrane</keyword>